<organism evidence="2">
    <name type="scientific">marine sediment metagenome</name>
    <dbReference type="NCBI Taxonomy" id="412755"/>
    <lineage>
        <taxon>unclassified sequences</taxon>
        <taxon>metagenomes</taxon>
        <taxon>ecological metagenomes</taxon>
    </lineage>
</organism>
<keyword evidence="1" id="KW-0472">Membrane</keyword>
<dbReference type="EMBL" id="BARV01039327">
    <property type="protein sequence ID" value="GAI56195.1"/>
    <property type="molecule type" value="Genomic_DNA"/>
</dbReference>
<protein>
    <submittedName>
        <fullName evidence="2">Uncharacterized protein</fullName>
    </submittedName>
</protein>
<evidence type="ECO:0000313" key="2">
    <source>
        <dbReference type="EMBL" id="GAI56195.1"/>
    </source>
</evidence>
<evidence type="ECO:0000256" key="1">
    <source>
        <dbReference type="SAM" id="Phobius"/>
    </source>
</evidence>
<keyword evidence="1" id="KW-1133">Transmembrane helix</keyword>
<comment type="caution">
    <text evidence="2">The sequence shown here is derived from an EMBL/GenBank/DDBJ whole genome shotgun (WGS) entry which is preliminary data.</text>
</comment>
<proteinExistence type="predicted"/>
<gene>
    <name evidence="2" type="ORF">S06H3_60307</name>
</gene>
<keyword evidence="1" id="KW-0812">Transmembrane</keyword>
<feature type="transmembrane region" description="Helical" evidence="1">
    <location>
        <begin position="16"/>
        <end position="44"/>
    </location>
</feature>
<reference evidence="2" key="1">
    <citation type="journal article" date="2014" name="Front. Microbiol.">
        <title>High frequency of phylogenetically diverse reductive dehalogenase-homologous genes in deep subseafloor sedimentary metagenomes.</title>
        <authorList>
            <person name="Kawai M."/>
            <person name="Futagami T."/>
            <person name="Toyoda A."/>
            <person name="Takaki Y."/>
            <person name="Nishi S."/>
            <person name="Hori S."/>
            <person name="Arai W."/>
            <person name="Tsubouchi T."/>
            <person name="Morono Y."/>
            <person name="Uchiyama I."/>
            <person name="Ito T."/>
            <person name="Fujiyama A."/>
            <person name="Inagaki F."/>
            <person name="Takami H."/>
        </authorList>
    </citation>
    <scope>NUCLEOTIDE SEQUENCE</scope>
    <source>
        <strain evidence="2">Expedition CK06-06</strain>
    </source>
</reference>
<sequence>MADGGGEKMIEPVIEILVLLLIGAFVTVLFIGLAVAGVLGLLAFH</sequence>
<dbReference type="AlphaFoldDB" id="X1QZB0"/>
<name>X1QZB0_9ZZZZ</name>
<accession>X1QZB0</accession>
<feature type="non-terminal residue" evidence="2">
    <location>
        <position position="45"/>
    </location>
</feature>